<evidence type="ECO:0000256" key="2">
    <source>
        <dbReference type="SAM" id="MobiDB-lite"/>
    </source>
</evidence>
<dbReference type="Proteomes" id="UP000185062">
    <property type="component" value="Unassembled WGS sequence"/>
</dbReference>
<evidence type="ECO:0000259" key="3">
    <source>
        <dbReference type="Pfam" id="PF03787"/>
    </source>
</evidence>
<dbReference type="GO" id="GO:0051607">
    <property type="term" value="P:defense response to virus"/>
    <property type="evidence" value="ECO:0007669"/>
    <property type="project" value="UniProtKB-KW"/>
</dbReference>
<accession>A0A1N6JZ06</accession>
<dbReference type="RefSeq" id="WP_028462374.1">
    <property type="nucleotide sequence ID" value="NZ_FSRO01000002.1"/>
</dbReference>
<dbReference type="STRING" id="44575.SAMN05216419_10563"/>
<evidence type="ECO:0000313" key="4">
    <source>
        <dbReference type="EMBL" id="SIO49276.1"/>
    </source>
</evidence>
<feature type="domain" description="CRISPR type III-associated protein" evidence="3">
    <location>
        <begin position="14"/>
        <end position="167"/>
    </location>
</feature>
<evidence type="ECO:0000256" key="1">
    <source>
        <dbReference type="ARBA" id="ARBA00023118"/>
    </source>
</evidence>
<feature type="region of interest" description="Disordered" evidence="2">
    <location>
        <begin position="309"/>
        <end position="328"/>
    </location>
</feature>
<dbReference type="CDD" id="cd09726">
    <property type="entry name" value="RAMP_I_III"/>
    <property type="match status" value="1"/>
</dbReference>
<dbReference type="Pfam" id="PF03787">
    <property type="entry name" value="RAMPs"/>
    <property type="match status" value="1"/>
</dbReference>
<dbReference type="EMBL" id="FSRO01000002">
    <property type="protein sequence ID" value="SIO49276.1"/>
    <property type="molecule type" value="Genomic_DNA"/>
</dbReference>
<dbReference type="PANTHER" id="PTHR35579:SF3">
    <property type="entry name" value="CRISPR SYSTEM CMS ENDORIBONUCLEASE CSM3"/>
    <property type="match status" value="1"/>
</dbReference>
<keyword evidence="5" id="KW-1185">Reference proteome</keyword>
<keyword evidence="1" id="KW-0051">Antiviral defense</keyword>
<dbReference type="InterPro" id="IPR005537">
    <property type="entry name" value="RAMP_III_fam"/>
</dbReference>
<name>A0A1N6JZ06_9PROT</name>
<dbReference type="PANTHER" id="PTHR35579">
    <property type="entry name" value="CRISPR SYSTEM CMS ENDORIBONUCLEASE CSM3"/>
    <property type="match status" value="1"/>
</dbReference>
<sequence>MTDQSAPLFFQLIIKVLENLHTGTGTGQGDIDALVIRDRYGNPVIRASHFEGLLREAGDKLIWLEKIKKIELAALLGDEGGKQSSLCMTSLRTDENSKTLVWASSKRKPNSRVPEKDTLRFIEYVAAGACFKAILRIQNEAQQTLLERLLRRIDRIGGGRNRGSGLVQVDWQTCKADTLLEEFLQTKSDRAPRINPQVEHPAPTVTRLRLVLRNYEPLCLPVTGHPGNLIRSDSFIRGQRLRGALMAWALANAKEAQLEKISIGDALPLPAGFTQAHTVLPIPLSILTQKPKAKNTTLPWWAGGSEQFKASDSLSEAEEQTEGEKRKRPGMHEYLCKIDESSTWLRYTPTMNVRLRNKTLKGVETEAKLFSLEEIAEGTYFQAELCFDNAAAATKFINDFTPLLTGQDWFRVGRGGQPVGVASFTSIEETRQSESDFKDDWILTLSSDLIIRGDYLGFLYDLDVDTLCKLACEDNCKDKQDGWRIEKSIVETEVVHGFNAASGLHRVPALALRRGSCWRITGSGSAALARALAVKQAMGERTREGHGRFVIGVQPITTLEKPKRLENQPLVNQQEKLLLSAKNLAKESGARKPSASQLQWLRNHALAVNNEKELDNLLKEISTAPERRPKSGKPWEKFPIDQLKDEFKKFSSLEEKRLLVSYLVQYLILEKESTDE</sequence>
<organism evidence="4 5">
    <name type="scientific">Nitrosomonas cryotolerans ATCC 49181</name>
    <dbReference type="NCBI Taxonomy" id="1131553"/>
    <lineage>
        <taxon>Bacteria</taxon>
        <taxon>Pseudomonadati</taxon>
        <taxon>Pseudomonadota</taxon>
        <taxon>Betaproteobacteria</taxon>
        <taxon>Nitrosomonadales</taxon>
        <taxon>Nitrosomonadaceae</taxon>
        <taxon>Nitrosomonas</taxon>
    </lineage>
</organism>
<evidence type="ECO:0000313" key="5">
    <source>
        <dbReference type="Proteomes" id="UP000185062"/>
    </source>
</evidence>
<reference evidence="4 5" key="1">
    <citation type="submission" date="2016-12" db="EMBL/GenBank/DDBJ databases">
        <authorList>
            <person name="Song W.-J."/>
            <person name="Kurnit D.M."/>
        </authorList>
    </citation>
    <scope>NUCLEOTIDE SEQUENCE [LARGE SCALE GENOMIC DNA]</scope>
    <source>
        <strain evidence="4 5">ATCC 49181</strain>
    </source>
</reference>
<gene>
    <name evidence="4" type="ORF">SAMN02743940_0037</name>
</gene>
<dbReference type="eggNOG" id="COG1337">
    <property type="taxonomic scope" value="Bacteria"/>
</dbReference>
<protein>
    <submittedName>
        <fullName evidence="4">CRISPR/Cas system CSM-associated protein Csm3, group 7 of RAMP superfamily</fullName>
    </submittedName>
</protein>
<dbReference type="InterPro" id="IPR052216">
    <property type="entry name" value="CRISPR_Csm3_endoribonuclease"/>
</dbReference>
<proteinExistence type="predicted"/>
<dbReference type="AlphaFoldDB" id="A0A1N6JZ06"/>